<name>A0A1F7WHG0_9BACT</name>
<dbReference type="Pfam" id="PF01145">
    <property type="entry name" value="Band_7"/>
    <property type="match status" value="1"/>
</dbReference>
<feature type="transmembrane region" description="Helical" evidence="1">
    <location>
        <begin position="20"/>
        <end position="40"/>
    </location>
</feature>
<dbReference type="InterPro" id="IPR001107">
    <property type="entry name" value="Band_7"/>
</dbReference>
<comment type="caution">
    <text evidence="3">The sequence shown here is derived from an EMBL/GenBank/DDBJ whole genome shotgun (WGS) entry which is preliminary data.</text>
</comment>
<dbReference type="PANTHER" id="PTHR23222:SF0">
    <property type="entry name" value="PROHIBITIN 1"/>
    <property type="match status" value="1"/>
</dbReference>
<accession>A0A1F7WHG0</accession>
<feature type="transmembrane region" description="Helical" evidence="1">
    <location>
        <begin position="72"/>
        <end position="96"/>
    </location>
</feature>
<dbReference type="Proteomes" id="UP000178735">
    <property type="component" value="Unassembled WGS sequence"/>
</dbReference>
<dbReference type="SUPFAM" id="SSF117892">
    <property type="entry name" value="Band 7/SPFH domain"/>
    <property type="match status" value="1"/>
</dbReference>
<evidence type="ECO:0000259" key="2">
    <source>
        <dbReference type="SMART" id="SM00244"/>
    </source>
</evidence>
<dbReference type="EMBL" id="MGFH01000231">
    <property type="protein sequence ID" value="OGM01628.1"/>
    <property type="molecule type" value="Genomic_DNA"/>
</dbReference>
<feature type="domain" description="Band 7" evidence="2">
    <location>
        <begin position="91"/>
        <end position="268"/>
    </location>
</feature>
<dbReference type="Gene3D" id="3.30.479.30">
    <property type="entry name" value="Band 7 domain"/>
    <property type="match status" value="1"/>
</dbReference>
<dbReference type="CDD" id="cd03401">
    <property type="entry name" value="SPFH_prohibitin"/>
    <property type="match status" value="1"/>
</dbReference>
<dbReference type="PRINTS" id="PR00679">
    <property type="entry name" value="PROHIBITIN"/>
</dbReference>
<dbReference type="AlphaFoldDB" id="A0A1F7WHG0"/>
<organism evidence="3 4">
    <name type="scientific">Candidatus Wallbacteria bacterium GWC2_49_35</name>
    <dbReference type="NCBI Taxonomy" id="1817813"/>
    <lineage>
        <taxon>Bacteria</taxon>
        <taxon>Candidatus Walliibacteriota</taxon>
    </lineage>
</organism>
<evidence type="ECO:0000313" key="3">
    <source>
        <dbReference type="EMBL" id="OGM01628.1"/>
    </source>
</evidence>
<dbReference type="PANTHER" id="PTHR23222">
    <property type="entry name" value="PROHIBITIN"/>
    <property type="match status" value="1"/>
</dbReference>
<keyword evidence="1" id="KW-0472">Membrane</keyword>
<evidence type="ECO:0000313" key="4">
    <source>
        <dbReference type="Proteomes" id="UP000178735"/>
    </source>
</evidence>
<dbReference type="GO" id="GO:0016020">
    <property type="term" value="C:membrane"/>
    <property type="evidence" value="ECO:0007669"/>
    <property type="project" value="InterPro"/>
</dbReference>
<dbReference type="STRING" id="1817813.A2008_06135"/>
<evidence type="ECO:0000256" key="1">
    <source>
        <dbReference type="SAM" id="Phobius"/>
    </source>
</evidence>
<keyword evidence="1" id="KW-1133">Transmembrane helix</keyword>
<sequence length="352" mass="39563">MIYFEKNDKIRENKKTGVQLMELFYLILIVLLVIVDSFLIQNYASEKKSKIVTNSMGVETIVPSFDVQTGKAVSIIGVSVLIFAIAVIIATGVIVINPGERGVVFNIFTGISSNVLGEGIHVVVPVINRVFLYDIRRLEYTISGAKHGDVRETDDGSMWSPTREGLQVGLDVTCWFKVDPAKLHILHQTLGIRYADTTVKPSIRSVLRSVIAGYSIVDVYSEKRTLIQKDIFEKLRTAMAKDNIIVEELLLRDVRFPSEFTKSIEEKQVAQQTAERMKFVLEKEQREAERKVIEAEGQSKSIKIINEALAQNSSYLEYLKVNKLVENIKVMVVPSGTNTLIDLKSLDNNPVK</sequence>
<reference evidence="3 4" key="1">
    <citation type="journal article" date="2016" name="Nat. Commun.">
        <title>Thousands of microbial genomes shed light on interconnected biogeochemical processes in an aquifer system.</title>
        <authorList>
            <person name="Anantharaman K."/>
            <person name="Brown C.T."/>
            <person name="Hug L.A."/>
            <person name="Sharon I."/>
            <person name="Castelle C.J."/>
            <person name="Probst A.J."/>
            <person name="Thomas B.C."/>
            <person name="Singh A."/>
            <person name="Wilkins M.J."/>
            <person name="Karaoz U."/>
            <person name="Brodie E.L."/>
            <person name="Williams K.H."/>
            <person name="Hubbard S.S."/>
            <person name="Banfield J.F."/>
        </authorList>
    </citation>
    <scope>NUCLEOTIDE SEQUENCE [LARGE SCALE GENOMIC DNA]</scope>
</reference>
<proteinExistence type="predicted"/>
<gene>
    <name evidence="3" type="ORF">A2008_06135</name>
</gene>
<dbReference type="SMART" id="SM00244">
    <property type="entry name" value="PHB"/>
    <property type="match status" value="1"/>
</dbReference>
<dbReference type="InterPro" id="IPR000163">
    <property type="entry name" value="Prohibitin"/>
</dbReference>
<dbReference type="InterPro" id="IPR036013">
    <property type="entry name" value="Band_7/SPFH_dom_sf"/>
</dbReference>
<keyword evidence="1" id="KW-0812">Transmembrane</keyword>
<protein>
    <recommendedName>
        <fullName evidence="2">Band 7 domain-containing protein</fullName>
    </recommendedName>
</protein>